<dbReference type="InterPro" id="IPR005503">
    <property type="entry name" value="FliL"/>
</dbReference>
<evidence type="ECO:0000256" key="8">
    <source>
        <dbReference type="ARBA" id="ARBA00022989"/>
    </source>
</evidence>
<comment type="subcellular location">
    <subcellularLocation>
        <location evidence="10">Cell inner membrane</location>
    </subcellularLocation>
    <subcellularLocation>
        <location evidence="2">Cell membrane</location>
        <topology evidence="2">Single-pass membrane protein</topology>
    </subcellularLocation>
</comment>
<evidence type="ECO:0000256" key="2">
    <source>
        <dbReference type="ARBA" id="ARBA00004162"/>
    </source>
</evidence>
<dbReference type="PANTHER" id="PTHR35091">
    <property type="entry name" value="FLAGELLAR PROTEIN FLIL"/>
    <property type="match status" value="1"/>
</dbReference>
<evidence type="ECO:0000256" key="4">
    <source>
        <dbReference type="ARBA" id="ARBA00022475"/>
    </source>
</evidence>
<dbReference type="GO" id="GO:0005886">
    <property type="term" value="C:plasma membrane"/>
    <property type="evidence" value="ECO:0007669"/>
    <property type="project" value="UniProtKB-SubCell"/>
</dbReference>
<dbReference type="Proteomes" id="UP000175989">
    <property type="component" value="Unassembled WGS sequence"/>
</dbReference>
<dbReference type="EMBL" id="LROM01000087">
    <property type="protein sequence ID" value="OEZ99541.1"/>
    <property type="molecule type" value="Genomic_DNA"/>
</dbReference>
<dbReference type="NCBIfam" id="NF005435">
    <property type="entry name" value="PRK07021.1"/>
    <property type="match status" value="1"/>
</dbReference>
<proteinExistence type="inferred from homology"/>
<keyword evidence="8 10" id="KW-1133">Transmembrane helix</keyword>
<comment type="similarity">
    <text evidence="3 10">Belongs to the FliL family.</text>
</comment>
<comment type="caution">
    <text evidence="12">The sequence shown here is derived from an EMBL/GenBank/DDBJ whole genome shotgun (WGS) entry which is preliminary data.</text>
</comment>
<evidence type="ECO:0000313" key="12">
    <source>
        <dbReference type="EMBL" id="OEZ99541.1"/>
    </source>
</evidence>
<dbReference type="Pfam" id="PF03748">
    <property type="entry name" value="FliL"/>
    <property type="match status" value="1"/>
</dbReference>
<gene>
    <name evidence="12" type="ORF">DUPY_25850</name>
</gene>
<feature type="region of interest" description="Disordered" evidence="11">
    <location>
        <begin position="54"/>
        <end position="79"/>
    </location>
</feature>
<evidence type="ECO:0000256" key="9">
    <source>
        <dbReference type="ARBA" id="ARBA00023136"/>
    </source>
</evidence>
<accession>A0A1E7WKX3</accession>
<evidence type="ECO:0000256" key="5">
    <source>
        <dbReference type="ARBA" id="ARBA00022500"/>
    </source>
</evidence>
<keyword evidence="6 10" id="KW-0812">Transmembrane</keyword>
<keyword evidence="12" id="KW-0969">Cilium</keyword>
<evidence type="ECO:0000313" key="13">
    <source>
        <dbReference type="Proteomes" id="UP000175989"/>
    </source>
</evidence>
<evidence type="ECO:0000256" key="10">
    <source>
        <dbReference type="RuleBase" id="RU364125"/>
    </source>
</evidence>
<feature type="transmembrane region" description="Helical" evidence="10">
    <location>
        <begin position="24"/>
        <end position="47"/>
    </location>
</feature>
<evidence type="ECO:0000256" key="7">
    <source>
        <dbReference type="ARBA" id="ARBA00022779"/>
    </source>
</evidence>
<evidence type="ECO:0000256" key="1">
    <source>
        <dbReference type="ARBA" id="ARBA00002254"/>
    </source>
</evidence>
<dbReference type="GO" id="GO:0006935">
    <property type="term" value="P:chemotaxis"/>
    <property type="evidence" value="ECO:0007669"/>
    <property type="project" value="UniProtKB-KW"/>
</dbReference>
<name>A0A1E7WKX3_9BURK</name>
<reference evidence="13" key="1">
    <citation type="journal article" date="2016" name="Front. Microbiol.">
        <title>Molecular Keys to the Janthinobacterium and Duganella spp. Interaction with the Plant Pathogen Fusarium graminearum.</title>
        <authorList>
            <person name="Haack F.S."/>
            <person name="Poehlein A."/>
            <person name="Kroger C."/>
            <person name="Voigt C.A."/>
            <person name="Piepenbring M."/>
            <person name="Bode H.B."/>
            <person name="Daniel R."/>
            <person name="Schafer W."/>
            <person name="Streit W.R."/>
        </authorList>
    </citation>
    <scope>NUCLEOTIDE SEQUENCE [LARGE SCALE GENOMIC DNA]</scope>
    <source>
        <strain evidence="13">T54</strain>
    </source>
</reference>
<keyword evidence="7 10" id="KW-0283">Flagellar rotation</keyword>
<protein>
    <recommendedName>
        <fullName evidence="10">Flagellar protein FliL</fullName>
    </recommendedName>
</protein>
<keyword evidence="9 10" id="KW-0472">Membrane</keyword>
<keyword evidence="12" id="KW-0282">Flagellum</keyword>
<sequence>MKANPKMKADQKVDAPAGGGSKKLIIIIVAVLLVLGIGGGGAAWYFMHSSGDAHEEEAPTKKKKKEKKAGPPEYLPVDPFTVNLQPGEDGGEQYLQLAFTLEVGSAEEKENLKVNMAKVRSRVLLLLSSKRAADINTPEGKVQLAKEIVEQTSEPLEQRGEKQDVVDVLFTAFIIQ</sequence>
<keyword evidence="12" id="KW-0966">Cell projection</keyword>
<keyword evidence="4" id="KW-1003">Cell membrane</keyword>
<keyword evidence="13" id="KW-1185">Reference proteome</keyword>
<comment type="function">
    <text evidence="1 10">Controls the rotational direction of flagella during chemotaxis.</text>
</comment>
<evidence type="ECO:0000256" key="11">
    <source>
        <dbReference type="SAM" id="MobiDB-lite"/>
    </source>
</evidence>
<keyword evidence="10" id="KW-0997">Cell inner membrane</keyword>
<evidence type="ECO:0000256" key="6">
    <source>
        <dbReference type="ARBA" id="ARBA00022692"/>
    </source>
</evidence>
<organism evidence="12 13">
    <name type="scientific">Duganella phyllosphaerae</name>
    <dbReference type="NCBI Taxonomy" id="762836"/>
    <lineage>
        <taxon>Bacteria</taxon>
        <taxon>Pseudomonadati</taxon>
        <taxon>Pseudomonadota</taxon>
        <taxon>Betaproteobacteria</taxon>
        <taxon>Burkholderiales</taxon>
        <taxon>Oxalobacteraceae</taxon>
        <taxon>Telluria group</taxon>
        <taxon>Duganella</taxon>
    </lineage>
</organism>
<dbReference type="GO" id="GO:0071978">
    <property type="term" value="P:bacterial-type flagellum-dependent swarming motility"/>
    <property type="evidence" value="ECO:0007669"/>
    <property type="project" value="TreeGrafter"/>
</dbReference>
<dbReference type="AlphaFoldDB" id="A0A1E7WKX3"/>
<dbReference type="PATRIC" id="fig|762836.4.peg.2662"/>
<keyword evidence="5 10" id="KW-0145">Chemotaxis</keyword>
<evidence type="ECO:0000256" key="3">
    <source>
        <dbReference type="ARBA" id="ARBA00008281"/>
    </source>
</evidence>
<dbReference type="PANTHER" id="PTHR35091:SF2">
    <property type="entry name" value="FLAGELLAR PROTEIN FLIL"/>
    <property type="match status" value="1"/>
</dbReference>
<dbReference type="GO" id="GO:0009425">
    <property type="term" value="C:bacterial-type flagellum basal body"/>
    <property type="evidence" value="ECO:0007669"/>
    <property type="project" value="InterPro"/>
</dbReference>